<dbReference type="Proteomes" id="UP000628448">
    <property type="component" value="Unassembled WGS sequence"/>
</dbReference>
<feature type="signal peptide" evidence="1">
    <location>
        <begin position="1"/>
        <end position="21"/>
    </location>
</feature>
<dbReference type="InterPro" id="IPR026444">
    <property type="entry name" value="Secre_tail"/>
</dbReference>
<keyword evidence="4" id="KW-1185">Reference proteome</keyword>
<feature type="chain" id="PRO_5037989998" evidence="1">
    <location>
        <begin position="22"/>
        <end position="796"/>
    </location>
</feature>
<dbReference type="NCBIfam" id="TIGR04183">
    <property type="entry name" value="Por_Secre_tail"/>
    <property type="match status" value="1"/>
</dbReference>
<reference evidence="3" key="1">
    <citation type="submission" date="2020-11" db="EMBL/GenBank/DDBJ databases">
        <title>Bacterial whole genome sequence for Panacibacter sp. DH6.</title>
        <authorList>
            <person name="Le V."/>
            <person name="Ko S."/>
            <person name="Ahn C.-Y."/>
            <person name="Oh H.-M."/>
        </authorList>
    </citation>
    <scope>NUCLEOTIDE SEQUENCE</scope>
    <source>
        <strain evidence="3">DH6</strain>
    </source>
</reference>
<sequence>MRHAKILLFMFASLLLQRAMAAETEPNNTSATANTLAANGSNSGKINSAGDIDWWKVTTTADGRLDVTLTPLSGRYTWVYIYDKNGTTLLNSKYSNGAFTFSQDGLAAGTYYLKVNTYYGTDTGSYNISNTLVQPADANDAEPNNSRAQAKILPLAGNRTGHVGYYYDNARDTADWWQVTTNADGQLNLTLTQGNGEYVWIYLFDNNGTTLLNSQYSNGTFTLSQNGLAAGTYYIRVNCYYNNKFAPYKLSNTLTLPAQANDPEANNTKEQAVNLGVNSTATGHIGYYYNNIRDTFDWYKVTIPEDGMIALTLTPAIGEYVWAYLFDNNGTSLLNSSYSTGKFTINTDGLAAGTYYVRVNCYYNNKFAPYTLTDSLKKYTNKTDAEPNGSAYLAKTLSANQANSGHVGFYYNNKRDTADWHKINYTGSQNGTMTVTLNFEDPFTSGYNYTYMTIYKDTNAAPLYNTYTNAGVLTANLSALSQGYYWVKIRCYYASDFQPYSITPTFTQTKAVITVQSTTVSAACDSASSITFRCTKSKAPYRVQLYRNGVAYNAVRTVNNTANFTYTNLPSGVYYATVFGDGATGSAFGRSTNVALVPIPTNTRTTAITNVQARLNWNTVTCAKYFSVKYRKATDTAWVTTNTNGNTTFLIIRNLTGGTQYFWRVASADSANNLSAIGNYTDSVAFTTTAALAGNVVESGVTVKPVQQDKLNVRIYPNPVTTAFTIQLSNMNANNKVSLTLRNMNSAIVWSKANVPAASVNNSKIDVAAFANGLYILEVKDHATNEIITSRIAVAK</sequence>
<name>A0A931E427_9BACT</name>
<dbReference type="PROSITE" id="PS50853">
    <property type="entry name" value="FN3"/>
    <property type="match status" value="1"/>
</dbReference>
<dbReference type="InterPro" id="IPR036116">
    <property type="entry name" value="FN3_sf"/>
</dbReference>
<dbReference type="Pfam" id="PF18962">
    <property type="entry name" value="Por_Secre_tail"/>
    <property type="match status" value="1"/>
</dbReference>
<dbReference type="SUPFAM" id="SSF89260">
    <property type="entry name" value="Collagen-binding domain"/>
    <property type="match status" value="3"/>
</dbReference>
<feature type="domain" description="Fibronectin type-III" evidence="2">
    <location>
        <begin position="599"/>
        <end position="691"/>
    </location>
</feature>
<dbReference type="InterPro" id="IPR013783">
    <property type="entry name" value="Ig-like_fold"/>
</dbReference>
<dbReference type="SUPFAM" id="SSF49265">
    <property type="entry name" value="Fibronectin type III"/>
    <property type="match status" value="1"/>
</dbReference>
<comment type="caution">
    <text evidence="3">The sequence shown here is derived from an EMBL/GenBank/DDBJ whole genome shotgun (WGS) entry which is preliminary data.</text>
</comment>
<evidence type="ECO:0000259" key="2">
    <source>
        <dbReference type="PROSITE" id="PS50853"/>
    </source>
</evidence>
<protein>
    <submittedName>
        <fullName evidence="3">T9SS type A sorting domain-containing protein</fullName>
    </submittedName>
</protein>
<dbReference type="InterPro" id="IPR007280">
    <property type="entry name" value="Peptidase_C_arc/bac"/>
</dbReference>
<dbReference type="Pfam" id="PF04151">
    <property type="entry name" value="PPC"/>
    <property type="match status" value="1"/>
</dbReference>
<dbReference type="Gene3D" id="2.60.120.380">
    <property type="match status" value="4"/>
</dbReference>
<evidence type="ECO:0000313" key="3">
    <source>
        <dbReference type="EMBL" id="MBG9374779.1"/>
    </source>
</evidence>
<keyword evidence="1" id="KW-0732">Signal</keyword>
<dbReference type="AlphaFoldDB" id="A0A931E427"/>
<dbReference type="RefSeq" id="WP_196988872.1">
    <property type="nucleotide sequence ID" value="NZ_JADWYR010000001.1"/>
</dbReference>
<dbReference type="Gene3D" id="2.60.40.10">
    <property type="entry name" value="Immunoglobulins"/>
    <property type="match status" value="1"/>
</dbReference>
<dbReference type="InterPro" id="IPR003961">
    <property type="entry name" value="FN3_dom"/>
</dbReference>
<proteinExistence type="predicted"/>
<accession>A0A931E427</accession>
<organism evidence="3 4">
    <name type="scientific">Panacibacter microcysteis</name>
    <dbReference type="NCBI Taxonomy" id="2793269"/>
    <lineage>
        <taxon>Bacteria</taxon>
        <taxon>Pseudomonadati</taxon>
        <taxon>Bacteroidota</taxon>
        <taxon>Chitinophagia</taxon>
        <taxon>Chitinophagales</taxon>
        <taxon>Chitinophagaceae</taxon>
        <taxon>Panacibacter</taxon>
    </lineage>
</organism>
<gene>
    <name evidence="3" type="ORF">I5907_00920</name>
</gene>
<dbReference type="EMBL" id="JADWYR010000001">
    <property type="protein sequence ID" value="MBG9374779.1"/>
    <property type="molecule type" value="Genomic_DNA"/>
</dbReference>
<evidence type="ECO:0000313" key="4">
    <source>
        <dbReference type="Proteomes" id="UP000628448"/>
    </source>
</evidence>
<evidence type="ECO:0000256" key="1">
    <source>
        <dbReference type="SAM" id="SignalP"/>
    </source>
</evidence>